<gene>
    <name evidence="3" type="ORF">EZS27_003133</name>
</gene>
<dbReference type="HAMAP" id="MF_01139">
    <property type="entry name" value="ISPT"/>
    <property type="match status" value="1"/>
</dbReference>
<name>A0A5J4SW30_9ZZZZ</name>
<dbReference type="CDD" id="cd00475">
    <property type="entry name" value="Cis_IPPS"/>
    <property type="match status" value="1"/>
</dbReference>
<keyword evidence="2 3" id="KW-0808">Transferase</keyword>
<accession>A0A5J4SW30</accession>
<sequence length="245" mass="28458">MPSYKEQIDTNRIPNHIAIIMDGNGRWAKQQGKERNYGHQAGVASVHAIAEEASKTGVRFLTLYTFSTENWNRPLQEVGALMDLLVKSMEEEIFMKNNICFRTIGDINKMPVDVQKCFSHCIEKTSHNTGMIFVLALSYSSRWEITETVRQIARQVQCSKLSPEDITENLISSYLNTNFMPDPDLLIRTGGDIRLSNYLLWQSAYTELYFCDTFWPDFREEDLLKAIYNYQQRERRFGKTGEQIQ</sequence>
<dbReference type="Gene3D" id="3.40.1180.10">
    <property type="entry name" value="Decaprenyl diphosphate synthase-like"/>
    <property type="match status" value="1"/>
</dbReference>
<dbReference type="NCBIfam" id="NF011411">
    <property type="entry name" value="PRK14838.1"/>
    <property type="match status" value="1"/>
</dbReference>
<comment type="caution">
    <text evidence="3">The sequence shown here is derived from an EMBL/GenBank/DDBJ whole genome shotgun (WGS) entry which is preliminary data.</text>
</comment>
<dbReference type="GO" id="GO:0016094">
    <property type="term" value="P:polyprenol biosynthetic process"/>
    <property type="evidence" value="ECO:0007669"/>
    <property type="project" value="TreeGrafter"/>
</dbReference>
<dbReference type="NCBIfam" id="TIGR00055">
    <property type="entry name" value="uppS"/>
    <property type="match status" value="1"/>
</dbReference>
<dbReference type="SUPFAM" id="SSF64005">
    <property type="entry name" value="Undecaprenyl diphosphate synthase"/>
    <property type="match status" value="1"/>
</dbReference>
<dbReference type="InterPro" id="IPR036424">
    <property type="entry name" value="UPP_synth-like_sf"/>
</dbReference>
<evidence type="ECO:0000313" key="3">
    <source>
        <dbReference type="EMBL" id="KAA6349420.1"/>
    </source>
</evidence>
<evidence type="ECO:0000256" key="1">
    <source>
        <dbReference type="ARBA" id="ARBA00001946"/>
    </source>
</evidence>
<reference evidence="3" key="1">
    <citation type="submission" date="2019-03" db="EMBL/GenBank/DDBJ databases">
        <title>Single cell metagenomics reveals metabolic interactions within the superorganism composed of flagellate Streblomastix strix and complex community of Bacteroidetes bacteria on its surface.</title>
        <authorList>
            <person name="Treitli S.C."/>
            <person name="Kolisko M."/>
            <person name="Husnik F."/>
            <person name="Keeling P."/>
            <person name="Hampl V."/>
        </authorList>
    </citation>
    <scope>NUCLEOTIDE SEQUENCE</scope>
    <source>
        <strain evidence="3">STM</strain>
    </source>
</reference>
<dbReference type="EC" id="2.5.1.-" evidence="3"/>
<dbReference type="FunFam" id="3.40.1180.10:FF:000001">
    <property type="entry name" value="(2E,6E)-farnesyl-diphosphate-specific ditrans,polycis-undecaprenyl-diphosphate synthase"/>
    <property type="match status" value="1"/>
</dbReference>
<organism evidence="3">
    <name type="scientific">termite gut metagenome</name>
    <dbReference type="NCBI Taxonomy" id="433724"/>
    <lineage>
        <taxon>unclassified sequences</taxon>
        <taxon>metagenomes</taxon>
        <taxon>organismal metagenomes</taxon>
    </lineage>
</organism>
<proteinExistence type="inferred from homology"/>
<dbReference type="AlphaFoldDB" id="A0A5J4SW30"/>
<dbReference type="NCBIfam" id="NF011405">
    <property type="entry name" value="PRK14830.1"/>
    <property type="match status" value="1"/>
</dbReference>
<dbReference type="InterPro" id="IPR001441">
    <property type="entry name" value="UPP_synth-like"/>
</dbReference>
<dbReference type="Pfam" id="PF01255">
    <property type="entry name" value="Prenyltransf"/>
    <property type="match status" value="1"/>
</dbReference>
<dbReference type="EMBL" id="SNRY01000047">
    <property type="protein sequence ID" value="KAA6349420.1"/>
    <property type="molecule type" value="Genomic_DNA"/>
</dbReference>
<dbReference type="PANTHER" id="PTHR10291:SF0">
    <property type="entry name" value="DEHYDRODOLICHYL DIPHOSPHATE SYNTHASE 2"/>
    <property type="match status" value="1"/>
</dbReference>
<dbReference type="PROSITE" id="PS01066">
    <property type="entry name" value="UPP_SYNTHASE"/>
    <property type="match status" value="1"/>
</dbReference>
<evidence type="ECO:0000256" key="2">
    <source>
        <dbReference type="ARBA" id="ARBA00022679"/>
    </source>
</evidence>
<dbReference type="InterPro" id="IPR018520">
    <property type="entry name" value="UPP_synth-like_CS"/>
</dbReference>
<protein>
    <submittedName>
        <fullName evidence="3">Isoprenyl transferase</fullName>
        <ecNumber evidence="3">2.5.1.-</ecNumber>
    </submittedName>
</protein>
<comment type="cofactor">
    <cofactor evidence="1">
        <name>Mg(2+)</name>
        <dbReference type="ChEBI" id="CHEBI:18420"/>
    </cofactor>
</comment>
<dbReference type="GO" id="GO:0045547">
    <property type="term" value="F:ditrans,polycis-polyprenyl diphosphate synthase [(2E,6E)-farnesyl diphosphate specific] activity"/>
    <property type="evidence" value="ECO:0007669"/>
    <property type="project" value="TreeGrafter"/>
</dbReference>
<dbReference type="PANTHER" id="PTHR10291">
    <property type="entry name" value="DEHYDRODOLICHYL DIPHOSPHATE SYNTHASE FAMILY MEMBER"/>
    <property type="match status" value="1"/>
</dbReference>